<evidence type="ECO:0000259" key="1">
    <source>
        <dbReference type="PROSITE" id="PS51154"/>
    </source>
</evidence>
<dbReference type="InterPro" id="IPR002589">
    <property type="entry name" value="Macro_dom"/>
</dbReference>
<dbReference type="EMBL" id="DAAVGJ010000017">
    <property type="protein sequence ID" value="HAF4687077.1"/>
    <property type="molecule type" value="Genomic_DNA"/>
</dbReference>
<dbReference type="PANTHER" id="PTHR11106:SF27">
    <property type="entry name" value="MACRO DOMAIN-CONTAINING PROTEIN"/>
    <property type="match status" value="1"/>
</dbReference>
<protein>
    <submittedName>
        <fullName evidence="2">O-acetyl-ADP-ribose deacetylase</fullName>
    </submittedName>
</protein>
<comment type="caution">
    <text evidence="2">The sequence shown here is derived from an EMBL/GenBank/DDBJ whole genome shotgun (WGS) entry which is preliminary data.</text>
</comment>
<feature type="domain" description="Macro" evidence="1">
    <location>
        <begin position="1"/>
        <end position="188"/>
    </location>
</feature>
<dbReference type="SUPFAM" id="SSF52949">
    <property type="entry name" value="Macro domain-like"/>
    <property type="match status" value="1"/>
</dbReference>
<dbReference type="InterPro" id="IPR043472">
    <property type="entry name" value="Macro_dom-like"/>
</dbReference>
<dbReference type="PROSITE" id="PS51154">
    <property type="entry name" value="MACRO"/>
    <property type="match status" value="1"/>
</dbReference>
<name>A0A747SE24_SALER</name>
<dbReference type="Gene3D" id="3.40.220.10">
    <property type="entry name" value="Leucine Aminopeptidase, subunit E, domain 1"/>
    <property type="match status" value="1"/>
</dbReference>
<accession>A0A747SE24</accession>
<organism evidence="2">
    <name type="scientific">Salmonella enterica</name>
    <name type="common">Salmonella choleraesuis</name>
    <dbReference type="NCBI Taxonomy" id="28901"/>
    <lineage>
        <taxon>Bacteria</taxon>
        <taxon>Pseudomonadati</taxon>
        <taxon>Pseudomonadota</taxon>
        <taxon>Gammaproteobacteria</taxon>
        <taxon>Enterobacterales</taxon>
        <taxon>Enterobacteriaceae</taxon>
        <taxon>Salmonella</taxon>
    </lineage>
</organism>
<evidence type="ECO:0000313" key="2">
    <source>
        <dbReference type="EMBL" id="HAF4687077.1"/>
    </source>
</evidence>
<reference evidence="2" key="2">
    <citation type="submission" date="2020-02" db="EMBL/GenBank/DDBJ databases">
        <authorList>
            <consortium name="NCBI Pathogen Detection Project"/>
        </authorList>
    </citation>
    <scope>NUCLEOTIDE SEQUENCE</scope>
    <source>
        <strain evidence="2">MA.CIT_D2.17</strain>
    </source>
</reference>
<reference evidence="2" key="1">
    <citation type="journal article" date="2018" name="Genome Biol.">
        <title>SKESA: strategic k-mer extension for scrupulous assemblies.</title>
        <authorList>
            <person name="Souvorov A."/>
            <person name="Agarwala R."/>
            <person name="Lipman D.J."/>
        </authorList>
    </citation>
    <scope>NUCLEOTIDE SEQUENCE</scope>
    <source>
        <strain evidence="2">MA.CIT_D2.17</strain>
    </source>
</reference>
<dbReference type="SMART" id="SM00506">
    <property type="entry name" value="A1pp"/>
    <property type="match status" value="1"/>
</dbReference>
<proteinExistence type="predicted"/>
<gene>
    <name evidence="2" type="ORF">G8N23_004817</name>
</gene>
<sequence>MFYLREGDITRFSGDVIVNAASPCLHHGSGVCGAIHNAAGPDLLVACRNHIRAYGKPRVGTVVLTSPGRLLCRGVIHAVGPRWLSGLWAGRSDNLLAQVYLRALRLARDNGFSSIAFPCISTGHYFYPHDRAARIALSTIITFLTNIAPDLDVYHSPRILPQRLRMFIPDLHVCYPVFTCVFSFFCMK</sequence>
<dbReference type="PANTHER" id="PTHR11106">
    <property type="entry name" value="GANGLIOSIDE INDUCED DIFFERENTIATION ASSOCIATED PROTEIN 2-RELATED"/>
    <property type="match status" value="1"/>
</dbReference>
<dbReference type="Pfam" id="PF01661">
    <property type="entry name" value="Macro"/>
    <property type="match status" value="1"/>
</dbReference>
<dbReference type="AlphaFoldDB" id="A0A747SE24"/>